<dbReference type="EMBL" id="VCLB01000009">
    <property type="protein sequence ID" value="TNB46714.1"/>
    <property type="molecule type" value="Genomic_DNA"/>
</dbReference>
<comment type="caution">
    <text evidence="3">The sequence shown here is derived from an EMBL/GenBank/DDBJ whole genome shotgun (WGS) entry which is preliminary data.</text>
</comment>
<dbReference type="OrthoDB" id="6148968at2"/>
<feature type="transmembrane region" description="Helical" evidence="2">
    <location>
        <begin position="477"/>
        <end position="498"/>
    </location>
</feature>
<keyword evidence="2" id="KW-1133">Transmembrane helix</keyword>
<dbReference type="RefSeq" id="WP_138749702.1">
    <property type="nucleotide sequence ID" value="NZ_VCLB01000009.1"/>
</dbReference>
<name>A0A5C4JNM1_9HYPH</name>
<keyword evidence="2" id="KW-0812">Transmembrane</keyword>
<dbReference type="Proteomes" id="UP000307874">
    <property type="component" value="Unassembled WGS sequence"/>
</dbReference>
<sequence length="514" mass="55086">MKTSEFETIAEKPRSLSRLLTPVFWLARGAKAVFRAVFRIPRFLHLSRGGRVSLWRVASGGKPGDAGRLPRYILLGGIMLGAIWAPVISYVRYAPLTFSSDMALILPGAGASTSINLSDIGQASSSANSAYSSSTLSPTVTYQSLLSSPQVLERAAETLGQEASAFGKPRIKLLDQTSFIQIALKGASPEEARDRNKALLDAFLFELDKLRNDEIVRRESSVVNAIDAYQAKVEDARTAIADLQRDSGLKSNEQYDAIVADNEDLQLEIAASRARLDELHERIATLGRTLETTPEIAAIILKLRADPQYVTLADTLARDSADLAKLAVNFGPKHPKIVGANNRVSGLRDRLSSRGVVLAGFDTLELAGEVDALADGQRAGLLSSLVSLAAEARGLAAEIATKQASLAQGEARVRNLSDAAARLDALKREYKVAEAVFASALARINTAKSDIFASYPMVQVVSSPSIDYAPTSPNIKIAIAGGVAGSAFALFSLLLAWIRQPILGRAVRLFTEGK</sequence>
<dbReference type="AlphaFoldDB" id="A0A5C4JNM1"/>
<feature type="coiled-coil region" evidence="1">
    <location>
        <begin position="226"/>
        <end position="282"/>
    </location>
</feature>
<evidence type="ECO:0000313" key="4">
    <source>
        <dbReference type="Proteomes" id="UP000307874"/>
    </source>
</evidence>
<organism evidence="3 4">
    <name type="scientific">Martelella lutilitoris</name>
    <dbReference type="NCBI Taxonomy" id="2583532"/>
    <lineage>
        <taxon>Bacteria</taxon>
        <taxon>Pseudomonadati</taxon>
        <taxon>Pseudomonadota</taxon>
        <taxon>Alphaproteobacteria</taxon>
        <taxon>Hyphomicrobiales</taxon>
        <taxon>Aurantimonadaceae</taxon>
        <taxon>Martelella</taxon>
    </lineage>
</organism>
<evidence type="ECO:0008006" key="5">
    <source>
        <dbReference type="Google" id="ProtNLM"/>
    </source>
</evidence>
<keyword evidence="1" id="KW-0175">Coiled coil</keyword>
<dbReference type="PANTHER" id="PTHR32309">
    <property type="entry name" value="TYROSINE-PROTEIN KINASE"/>
    <property type="match status" value="1"/>
</dbReference>
<evidence type="ECO:0000256" key="2">
    <source>
        <dbReference type="SAM" id="Phobius"/>
    </source>
</evidence>
<dbReference type="PANTHER" id="PTHR32309:SF31">
    <property type="entry name" value="CAPSULAR EXOPOLYSACCHARIDE FAMILY"/>
    <property type="match status" value="1"/>
</dbReference>
<gene>
    <name evidence="3" type="ORF">FF124_17165</name>
</gene>
<protein>
    <recommendedName>
        <fullName evidence="5">Lipopolysaccharide biosynthesis protein</fullName>
    </recommendedName>
</protein>
<evidence type="ECO:0000256" key="1">
    <source>
        <dbReference type="SAM" id="Coils"/>
    </source>
</evidence>
<feature type="transmembrane region" description="Helical" evidence="2">
    <location>
        <begin position="72"/>
        <end position="93"/>
    </location>
</feature>
<reference evidence="3 4" key="1">
    <citation type="submission" date="2019-05" db="EMBL/GenBank/DDBJ databases">
        <authorList>
            <person name="Lee S.D."/>
        </authorList>
    </citation>
    <scope>NUCLEOTIDE SEQUENCE [LARGE SCALE GENOMIC DNA]</scope>
    <source>
        <strain evidence="3 4">GH2-6</strain>
    </source>
</reference>
<accession>A0A5C4JNM1</accession>
<reference evidence="3 4" key="2">
    <citation type="submission" date="2019-06" db="EMBL/GenBank/DDBJ databases">
        <title>Martelella lutilitoris sp. nov., isolated from a tidal mudflat.</title>
        <authorList>
            <person name="Kim Y.-J."/>
        </authorList>
    </citation>
    <scope>NUCLEOTIDE SEQUENCE [LARGE SCALE GENOMIC DNA]</scope>
    <source>
        <strain evidence="3 4">GH2-6</strain>
    </source>
</reference>
<keyword evidence="4" id="KW-1185">Reference proteome</keyword>
<proteinExistence type="predicted"/>
<dbReference type="InterPro" id="IPR050445">
    <property type="entry name" value="Bact_polysacc_biosynth/exp"/>
</dbReference>
<feature type="coiled-coil region" evidence="1">
    <location>
        <begin position="416"/>
        <end position="443"/>
    </location>
</feature>
<keyword evidence="2" id="KW-0472">Membrane</keyword>
<evidence type="ECO:0000313" key="3">
    <source>
        <dbReference type="EMBL" id="TNB46714.1"/>
    </source>
</evidence>